<dbReference type="Gene3D" id="1.20.1250.20">
    <property type="entry name" value="MFS general substrate transporter like domains"/>
    <property type="match status" value="1"/>
</dbReference>
<gene>
    <name evidence="7" type="primary">svop_0</name>
    <name evidence="7" type="ORF">CEXT_20611</name>
</gene>
<evidence type="ECO:0000313" key="8">
    <source>
        <dbReference type="Proteomes" id="UP001054945"/>
    </source>
</evidence>
<feature type="transmembrane region" description="Helical" evidence="6">
    <location>
        <begin position="76"/>
        <end position="95"/>
    </location>
</feature>
<evidence type="ECO:0000256" key="4">
    <source>
        <dbReference type="ARBA" id="ARBA00022989"/>
    </source>
</evidence>
<keyword evidence="8" id="KW-1185">Reference proteome</keyword>
<dbReference type="GO" id="GO:0016020">
    <property type="term" value="C:membrane"/>
    <property type="evidence" value="ECO:0007669"/>
    <property type="project" value="UniProtKB-SubCell"/>
</dbReference>
<dbReference type="SUPFAM" id="SSF103473">
    <property type="entry name" value="MFS general substrate transporter"/>
    <property type="match status" value="1"/>
</dbReference>
<feature type="transmembrane region" description="Helical" evidence="6">
    <location>
        <begin position="131"/>
        <end position="152"/>
    </location>
</feature>
<feature type="transmembrane region" description="Helical" evidence="6">
    <location>
        <begin position="183"/>
        <end position="205"/>
    </location>
</feature>
<evidence type="ECO:0000256" key="2">
    <source>
        <dbReference type="ARBA" id="ARBA00022448"/>
    </source>
</evidence>
<comment type="subcellular location">
    <subcellularLocation>
        <location evidence="1">Membrane</location>
        <topology evidence="1">Multi-pass membrane protein</topology>
    </subcellularLocation>
</comment>
<organism evidence="7 8">
    <name type="scientific">Caerostris extrusa</name>
    <name type="common">Bark spider</name>
    <name type="synonym">Caerostris bankana</name>
    <dbReference type="NCBI Taxonomy" id="172846"/>
    <lineage>
        <taxon>Eukaryota</taxon>
        <taxon>Metazoa</taxon>
        <taxon>Ecdysozoa</taxon>
        <taxon>Arthropoda</taxon>
        <taxon>Chelicerata</taxon>
        <taxon>Arachnida</taxon>
        <taxon>Araneae</taxon>
        <taxon>Araneomorphae</taxon>
        <taxon>Entelegynae</taxon>
        <taxon>Araneoidea</taxon>
        <taxon>Araneidae</taxon>
        <taxon>Caerostris</taxon>
    </lineage>
</organism>
<keyword evidence="5 6" id="KW-0472">Membrane</keyword>
<reference evidence="7 8" key="1">
    <citation type="submission" date="2021-06" db="EMBL/GenBank/DDBJ databases">
        <title>Caerostris extrusa draft genome.</title>
        <authorList>
            <person name="Kono N."/>
            <person name="Arakawa K."/>
        </authorList>
    </citation>
    <scope>NUCLEOTIDE SEQUENCE [LARGE SCALE GENOMIC DNA]</scope>
</reference>
<comment type="caution">
    <text evidence="7">The sequence shown here is derived from an EMBL/GenBank/DDBJ whole genome shotgun (WGS) entry which is preliminary data.</text>
</comment>
<dbReference type="PANTHER" id="PTHR23511:SF5">
    <property type="entry name" value="MAJOR FACILITATOR-TYPE TRANSPORTER HXNZ-RELATED"/>
    <property type="match status" value="1"/>
</dbReference>
<evidence type="ECO:0000256" key="3">
    <source>
        <dbReference type="ARBA" id="ARBA00022692"/>
    </source>
</evidence>
<sequence length="218" mass="24923">MDMITLLKKELRLLPLNVYFFNKIELICFTLSSESILSVYLAILKEIIPFLKQNLLESPAIHHCDKQLLQTNHLPLRLAVTLTAYGTVFISPIIIQQGFLGKIEHNNQTYENASNSSLHPMPCVKFTQDNFMQLLAISAAEFPGLLLFTFLADKFGRKNLLSVSFLVDGCLLLLLLLRTHKVIILLVLFIARGMIISLFQLIYIITWRHIQQHFEPSA</sequence>
<feature type="transmembrane region" description="Helical" evidence="6">
    <location>
        <begin position="159"/>
        <end position="177"/>
    </location>
</feature>
<keyword evidence="2" id="KW-0813">Transport</keyword>
<proteinExistence type="predicted"/>
<dbReference type="EMBL" id="BPLR01006667">
    <property type="protein sequence ID" value="GIY11621.1"/>
    <property type="molecule type" value="Genomic_DNA"/>
</dbReference>
<evidence type="ECO:0000256" key="5">
    <source>
        <dbReference type="ARBA" id="ARBA00023136"/>
    </source>
</evidence>
<dbReference type="AlphaFoldDB" id="A0AAV4QU54"/>
<evidence type="ECO:0000256" key="6">
    <source>
        <dbReference type="SAM" id="Phobius"/>
    </source>
</evidence>
<dbReference type="Proteomes" id="UP001054945">
    <property type="component" value="Unassembled WGS sequence"/>
</dbReference>
<keyword evidence="4 6" id="KW-1133">Transmembrane helix</keyword>
<dbReference type="InterPro" id="IPR036259">
    <property type="entry name" value="MFS_trans_sf"/>
</dbReference>
<protein>
    <submittedName>
        <fullName evidence="7">Synaptic vesicle 2-related protein</fullName>
    </submittedName>
</protein>
<accession>A0AAV4QU54</accession>
<evidence type="ECO:0000313" key="7">
    <source>
        <dbReference type="EMBL" id="GIY11621.1"/>
    </source>
</evidence>
<name>A0AAV4QU54_CAEEX</name>
<keyword evidence="3 6" id="KW-0812">Transmembrane</keyword>
<dbReference type="PANTHER" id="PTHR23511">
    <property type="entry name" value="SYNAPTIC VESICLE GLYCOPROTEIN 2"/>
    <property type="match status" value="1"/>
</dbReference>
<evidence type="ECO:0000256" key="1">
    <source>
        <dbReference type="ARBA" id="ARBA00004141"/>
    </source>
</evidence>